<dbReference type="Proteomes" id="UP000254968">
    <property type="component" value="Unassembled WGS sequence"/>
</dbReference>
<keyword evidence="3" id="KW-1185">Reference proteome</keyword>
<feature type="region of interest" description="Disordered" evidence="1">
    <location>
        <begin position="1"/>
        <end position="70"/>
    </location>
</feature>
<reference evidence="2 3" key="1">
    <citation type="submission" date="2018-06" db="EMBL/GenBank/DDBJ databases">
        <authorList>
            <consortium name="Pathogen Informatics"/>
            <person name="Doyle S."/>
        </authorList>
    </citation>
    <scope>NUCLEOTIDE SEQUENCE [LARGE SCALE GENOMIC DNA]</scope>
    <source>
        <strain evidence="2 3">NCTC13315</strain>
    </source>
</reference>
<feature type="compositionally biased region" description="Acidic residues" evidence="1">
    <location>
        <begin position="49"/>
        <end position="59"/>
    </location>
</feature>
<gene>
    <name evidence="2" type="ORF">NCTC13315_00735</name>
</gene>
<protein>
    <recommendedName>
        <fullName evidence="4">Dot/Icm secretion system substrate</fullName>
    </recommendedName>
</protein>
<dbReference type="OrthoDB" id="5637986at2"/>
<feature type="compositionally biased region" description="Basic and acidic residues" evidence="1">
    <location>
        <begin position="1"/>
        <end position="37"/>
    </location>
</feature>
<evidence type="ECO:0000313" key="2">
    <source>
        <dbReference type="EMBL" id="STX28211.1"/>
    </source>
</evidence>
<proteinExistence type="predicted"/>
<sequence>MDTKTEIKKKKEQEDLAQQKREEEERLERERFQKMNEDSTPEPTNLFGSDEDEDEDEDAQEKARFASKSDNKHWAEIVEAFTKQHGKDKVEPDGTLVFNSRDEAKDFFKQQAEGQPPKEFLVCEVDQNRKPSGYYVFSCGSGKMYEGANLADIKKQVEEDLEKSANDKNQPANDKLQQGLARLNTILKKEQLQQAKEEPKKDAPKPQDNLDVDDQEVHRKNPGL</sequence>
<accession>A0A378I0D4</accession>
<feature type="compositionally biased region" description="Basic and acidic residues" evidence="1">
    <location>
        <begin position="215"/>
        <end position="224"/>
    </location>
</feature>
<name>A0A378I0D4_9GAMM</name>
<organism evidence="2 3">
    <name type="scientific">Legionella beliardensis</name>
    <dbReference type="NCBI Taxonomy" id="91822"/>
    <lineage>
        <taxon>Bacteria</taxon>
        <taxon>Pseudomonadati</taxon>
        <taxon>Pseudomonadota</taxon>
        <taxon>Gammaproteobacteria</taxon>
        <taxon>Legionellales</taxon>
        <taxon>Legionellaceae</taxon>
        <taxon>Legionella</taxon>
    </lineage>
</organism>
<feature type="compositionally biased region" description="Basic and acidic residues" evidence="1">
    <location>
        <begin position="187"/>
        <end position="205"/>
    </location>
</feature>
<evidence type="ECO:0000313" key="3">
    <source>
        <dbReference type="Proteomes" id="UP000254968"/>
    </source>
</evidence>
<feature type="region of interest" description="Disordered" evidence="1">
    <location>
        <begin position="159"/>
        <end position="224"/>
    </location>
</feature>
<feature type="compositionally biased region" description="Basic and acidic residues" evidence="1">
    <location>
        <begin position="60"/>
        <end position="70"/>
    </location>
</feature>
<dbReference type="EMBL" id="UGNV01000001">
    <property type="protein sequence ID" value="STX28211.1"/>
    <property type="molecule type" value="Genomic_DNA"/>
</dbReference>
<evidence type="ECO:0008006" key="4">
    <source>
        <dbReference type="Google" id="ProtNLM"/>
    </source>
</evidence>
<feature type="compositionally biased region" description="Polar residues" evidence="1">
    <location>
        <begin position="167"/>
        <end position="176"/>
    </location>
</feature>
<dbReference type="AlphaFoldDB" id="A0A378I0D4"/>
<dbReference type="RefSeq" id="WP_115301976.1">
    <property type="nucleotide sequence ID" value="NZ_CAAAHO010000001.1"/>
</dbReference>
<evidence type="ECO:0000256" key="1">
    <source>
        <dbReference type="SAM" id="MobiDB-lite"/>
    </source>
</evidence>